<organism evidence="9 10">
    <name type="scientific">Schizopora paradoxa</name>
    <dbReference type="NCBI Taxonomy" id="27342"/>
    <lineage>
        <taxon>Eukaryota</taxon>
        <taxon>Fungi</taxon>
        <taxon>Dikarya</taxon>
        <taxon>Basidiomycota</taxon>
        <taxon>Agaricomycotina</taxon>
        <taxon>Agaricomycetes</taxon>
        <taxon>Hymenochaetales</taxon>
        <taxon>Schizoporaceae</taxon>
        <taxon>Schizopora</taxon>
    </lineage>
</organism>
<dbReference type="GO" id="GO:0010629">
    <property type="term" value="P:negative regulation of gene expression"/>
    <property type="evidence" value="ECO:0007669"/>
    <property type="project" value="UniProtKB-ARBA"/>
</dbReference>
<feature type="compositionally biased region" description="Pro residues" evidence="7">
    <location>
        <begin position="599"/>
        <end position="608"/>
    </location>
</feature>
<dbReference type="SUPFAM" id="SSF53098">
    <property type="entry name" value="Ribonuclease H-like"/>
    <property type="match status" value="1"/>
</dbReference>
<dbReference type="PROSITE" id="PS00463">
    <property type="entry name" value="ZN2_CY6_FUNGAL_1"/>
    <property type="match status" value="1"/>
</dbReference>
<dbReference type="FunFam" id="3.30.420.10:FF:000031">
    <property type="entry name" value="RNA exonuclease 1"/>
    <property type="match status" value="1"/>
</dbReference>
<dbReference type="GO" id="GO:0008270">
    <property type="term" value="F:zinc ion binding"/>
    <property type="evidence" value="ECO:0007669"/>
    <property type="project" value="InterPro"/>
</dbReference>
<feature type="region of interest" description="Disordered" evidence="7">
    <location>
        <begin position="590"/>
        <end position="618"/>
    </location>
</feature>
<dbReference type="InterPro" id="IPR036397">
    <property type="entry name" value="RNaseH_sf"/>
</dbReference>
<comment type="subcellular location">
    <subcellularLocation>
        <location evidence="1">Nucleus</location>
    </subcellularLocation>
</comment>
<dbReference type="GO" id="GO:0000981">
    <property type="term" value="F:DNA-binding transcription factor activity, RNA polymerase II-specific"/>
    <property type="evidence" value="ECO:0007669"/>
    <property type="project" value="InterPro"/>
</dbReference>
<dbReference type="InParanoid" id="A0A0H2R8W1"/>
<keyword evidence="6" id="KW-0539">Nucleus</keyword>
<dbReference type="Proteomes" id="UP000053477">
    <property type="component" value="Unassembled WGS sequence"/>
</dbReference>
<keyword evidence="3" id="KW-0540">Nuclease</keyword>
<dbReference type="OrthoDB" id="8191639at2759"/>
<dbReference type="CDD" id="cd00067">
    <property type="entry name" value="GAL4"/>
    <property type="match status" value="1"/>
</dbReference>
<name>A0A0H2R8W1_9AGAM</name>
<reference evidence="9 10" key="1">
    <citation type="submission" date="2015-04" db="EMBL/GenBank/DDBJ databases">
        <title>Complete genome sequence of Schizopora paradoxa KUC8140, a cosmopolitan wood degrader in East Asia.</title>
        <authorList>
            <consortium name="DOE Joint Genome Institute"/>
            <person name="Min B."/>
            <person name="Park H."/>
            <person name="Jang Y."/>
            <person name="Kim J.-J."/>
            <person name="Kim K.H."/>
            <person name="Pangilinan J."/>
            <person name="Lipzen A."/>
            <person name="Riley R."/>
            <person name="Grigoriev I.V."/>
            <person name="Spatafora J.W."/>
            <person name="Choi I.-G."/>
        </authorList>
    </citation>
    <scope>NUCLEOTIDE SEQUENCE [LARGE SCALE GENOMIC DNA]</scope>
    <source>
        <strain evidence="9 10">KUC8140</strain>
    </source>
</reference>
<feature type="domain" description="Zn(2)-C6 fungal-type" evidence="8">
    <location>
        <begin position="113"/>
        <end position="144"/>
    </location>
</feature>
<dbReference type="STRING" id="27342.A0A0H2R8W1"/>
<dbReference type="SMART" id="SM00479">
    <property type="entry name" value="EXOIII"/>
    <property type="match status" value="1"/>
</dbReference>
<dbReference type="AlphaFoldDB" id="A0A0H2R8W1"/>
<sequence length="618" mass="67499">MFSTKNLLAAVPCPDQKKCRRPHCPLGHTPNAGHVGLPHIPSSTPISSSKPVPTASSSTSSGAPSGSKSILRASNSSILSKRPEAPSPEPGSSRSGSNQTGDSPNKRLKTTVSCTECKRAKLICDGRHPCRPCQSRNAGPLCKYIPESANLRPQPGISNTRNPVTLIRSTGSALNVPKPVPVSSVSKSSTGCPILRINAALSQVAIPVRQAMVKNLYQAFSDLYEDLLKANPELPSDHALAQEVEIYEKSNKITYRSAAILCIASIKRRPKPHNISHDSVGTEGMRQKRRDEYDRLRALTLTRKHLEQHILSLEEMKLWGYIVEIPEGPGGDRPSDEGKTRDCERCGKVFEVKRKEDAEECVFHWGRPFTSRTNGERARVYNCCGQPVSTSDGCSRGPHVFYESSPGDLHARQPFTMSRSLLEGGSDTALDVLALDCEMIYSTAGISCARVSVVDGCGGKVLDELVRMDDGVEVIDFNTRFSGVTDENYATAVLDLKAIRRSLDAFINTQTIIIGHALDNDLKTLRMIHHRCVDTTALYPHRSGPPFRKKLRDLAREILDRKIQTGDGNAGHSSLEDSVATLDLVRQFVIENKSRPAKPKPSVPPPTPQSTTPLPTKT</sequence>
<evidence type="ECO:0000256" key="3">
    <source>
        <dbReference type="ARBA" id="ARBA00022722"/>
    </source>
</evidence>
<feature type="region of interest" description="Disordered" evidence="7">
    <location>
        <begin position="30"/>
        <end position="110"/>
    </location>
</feature>
<dbReference type="InterPro" id="IPR013520">
    <property type="entry name" value="Ribonucl_H"/>
</dbReference>
<evidence type="ECO:0000259" key="8">
    <source>
        <dbReference type="PROSITE" id="PS50048"/>
    </source>
</evidence>
<evidence type="ECO:0000256" key="1">
    <source>
        <dbReference type="ARBA" id="ARBA00004123"/>
    </source>
</evidence>
<dbReference type="InterPro" id="IPR036864">
    <property type="entry name" value="Zn2-C6_fun-type_DNA-bd_sf"/>
</dbReference>
<evidence type="ECO:0000256" key="5">
    <source>
        <dbReference type="ARBA" id="ARBA00022839"/>
    </source>
</evidence>
<protein>
    <recommendedName>
        <fullName evidence="8">Zn(2)-C6 fungal-type domain-containing protein</fullName>
    </recommendedName>
</protein>
<dbReference type="SMART" id="SM00066">
    <property type="entry name" value="GAL4"/>
    <property type="match status" value="1"/>
</dbReference>
<dbReference type="EMBL" id="KQ086098">
    <property type="protein sequence ID" value="KLO08284.1"/>
    <property type="molecule type" value="Genomic_DNA"/>
</dbReference>
<keyword evidence="10" id="KW-1185">Reference proteome</keyword>
<dbReference type="InterPro" id="IPR034922">
    <property type="entry name" value="REX1-like_exo"/>
</dbReference>
<dbReference type="FunCoup" id="A0A0H2R8W1">
    <property type="interactions" value="232"/>
</dbReference>
<dbReference type="PROSITE" id="PS50048">
    <property type="entry name" value="ZN2_CY6_FUNGAL_2"/>
    <property type="match status" value="1"/>
</dbReference>
<evidence type="ECO:0000256" key="7">
    <source>
        <dbReference type="SAM" id="MobiDB-lite"/>
    </source>
</evidence>
<evidence type="ECO:0000256" key="6">
    <source>
        <dbReference type="ARBA" id="ARBA00023242"/>
    </source>
</evidence>
<evidence type="ECO:0000256" key="2">
    <source>
        <dbReference type="ARBA" id="ARBA00006357"/>
    </source>
</evidence>
<dbReference type="PANTHER" id="PTHR12801:SF115">
    <property type="entry name" value="FI18136P1-RELATED"/>
    <property type="match status" value="1"/>
</dbReference>
<keyword evidence="4" id="KW-0378">Hydrolase</keyword>
<evidence type="ECO:0000313" key="9">
    <source>
        <dbReference type="EMBL" id="KLO08284.1"/>
    </source>
</evidence>
<feature type="compositionally biased region" description="Low complexity" evidence="7">
    <location>
        <begin position="38"/>
        <end position="69"/>
    </location>
</feature>
<dbReference type="CDD" id="cd06145">
    <property type="entry name" value="REX1_like"/>
    <property type="match status" value="1"/>
</dbReference>
<dbReference type="Gene3D" id="4.10.240.10">
    <property type="entry name" value="Zn(2)-C6 fungal-type DNA-binding domain"/>
    <property type="match status" value="1"/>
</dbReference>
<keyword evidence="5" id="KW-0269">Exonuclease</keyword>
<dbReference type="GO" id="GO:0005634">
    <property type="term" value="C:nucleus"/>
    <property type="evidence" value="ECO:0007669"/>
    <property type="project" value="UniProtKB-SubCell"/>
</dbReference>
<dbReference type="SUPFAM" id="SSF57701">
    <property type="entry name" value="Zn2/Cys6 DNA-binding domain"/>
    <property type="match status" value="1"/>
</dbReference>
<dbReference type="Gene3D" id="3.30.420.10">
    <property type="entry name" value="Ribonuclease H-like superfamily/Ribonuclease H"/>
    <property type="match status" value="1"/>
</dbReference>
<proteinExistence type="inferred from homology"/>
<dbReference type="InterPro" id="IPR001138">
    <property type="entry name" value="Zn2Cys6_DnaBD"/>
</dbReference>
<dbReference type="PANTHER" id="PTHR12801">
    <property type="entry name" value="RNA EXONUCLEASE REXO1 / RECO3 FAMILY MEMBER-RELATED"/>
    <property type="match status" value="1"/>
</dbReference>
<gene>
    <name evidence="9" type="ORF">SCHPADRAFT_944602</name>
</gene>
<feature type="compositionally biased region" description="Low complexity" evidence="7">
    <location>
        <begin position="609"/>
        <end position="618"/>
    </location>
</feature>
<evidence type="ECO:0000256" key="4">
    <source>
        <dbReference type="ARBA" id="ARBA00022801"/>
    </source>
</evidence>
<evidence type="ECO:0000313" key="10">
    <source>
        <dbReference type="Proteomes" id="UP000053477"/>
    </source>
</evidence>
<accession>A0A0H2R8W1</accession>
<dbReference type="InterPro" id="IPR047021">
    <property type="entry name" value="REXO1/3/4-like"/>
</dbReference>
<comment type="similarity">
    <text evidence="2">Belongs to the REXO1/REXO3 family.</text>
</comment>
<dbReference type="GO" id="GO:0004527">
    <property type="term" value="F:exonuclease activity"/>
    <property type="evidence" value="ECO:0007669"/>
    <property type="project" value="UniProtKB-KW"/>
</dbReference>
<dbReference type="InterPro" id="IPR012337">
    <property type="entry name" value="RNaseH-like_sf"/>
</dbReference>
<dbReference type="GO" id="GO:0003676">
    <property type="term" value="F:nucleic acid binding"/>
    <property type="evidence" value="ECO:0007669"/>
    <property type="project" value="InterPro"/>
</dbReference>